<accession>A0A182NVX9</accession>
<dbReference type="AlphaFoldDB" id="A0A182NVX9"/>
<proteinExistence type="predicted"/>
<evidence type="ECO:0000313" key="2">
    <source>
        <dbReference type="Proteomes" id="UP000075884"/>
    </source>
</evidence>
<dbReference type="VEuPathDB" id="VectorBase:ADIR014071"/>
<reference evidence="2" key="1">
    <citation type="submission" date="2013-03" db="EMBL/GenBank/DDBJ databases">
        <title>The Genome Sequence of Anopheles dirus WRAIR2.</title>
        <authorList>
            <consortium name="The Broad Institute Genomics Platform"/>
            <person name="Neafsey D.E."/>
            <person name="Walton C."/>
            <person name="Walker B."/>
            <person name="Young S.K."/>
            <person name="Zeng Q."/>
            <person name="Gargeya S."/>
            <person name="Fitzgerald M."/>
            <person name="Haas B."/>
            <person name="Abouelleil A."/>
            <person name="Allen A.W."/>
            <person name="Alvarado L."/>
            <person name="Arachchi H.M."/>
            <person name="Berlin A.M."/>
            <person name="Chapman S.B."/>
            <person name="Gainer-Dewar J."/>
            <person name="Goldberg J."/>
            <person name="Griggs A."/>
            <person name="Gujja S."/>
            <person name="Hansen M."/>
            <person name="Howarth C."/>
            <person name="Imamovic A."/>
            <person name="Ireland A."/>
            <person name="Larimer J."/>
            <person name="McCowan C."/>
            <person name="Murphy C."/>
            <person name="Pearson M."/>
            <person name="Poon T.W."/>
            <person name="Priest M."/>
            <person name="Roberts A."/>
            <person name="Saif S."/>
            <person name="Shea T."/>
            <person name="Sisk P."/>
            <person name="Sykes S."/>
            <person name="Wortman J."/>
            <person name="Nusbaum C."/>
            <person name="Birren B."/>
        </authorList>
    </citation>
    <scope>NUCLEOTIDE SEQUENCE [LARGE SCALE GENOMIC DNA]</scope>
    <source>
        <strain evidence="2">WRAIR2</strain>
    </source>
</reference>
<protein>
    <submittedName>
        <fullName evidence="1">Uncharacterized protein</fullName>
    </submittedName>
</protein>
<name>A0A182NVX9_9DIPT</name>
<dbReference type="EnsemblMetazoa" id="ADIR014071-RA">
    <property type="protein sequence ID" value="ADIR014071-PA"/>
    <property type="gene ID" value="ADIR014071"/>
</dbReference>
<evidence type="ECO:0000313" key="1">
    <source>
        <dbReference type="EnsemblMetazoa" id="ADIR014071-PA"/>
    </source>
</evidence>
<dbReference type="Proteomes" id="UP000075884">
    <property type="component" value="Unassembled WGS sequence"/>
</dbReference>
<organism evidence="1 2">
    <name type="scientific">Anopheles dirus</name>
    <dbReference type="NCBI Taxonomy" id="7168"/>
    <lineage>
        <taxon>Eukaryota</taxon>
        <taxon>Metazoa</taxon>
        <taxon>Ecdysozoa</taxon>
        <taxon>Arthropoda</taxon>
        <taxon>Hexapoda</taxon>
        <taxon>Insecta</taxon>
        <taxon>Pterygota</taxon>
        <taxon>Neoptera</taxon>
        <taxon>Endopterygota</taxon>
        <taxon>Diptera</taxon>
        <taxon>Nematocera</taxon>
        <taxon>Culicoidea</taxon>
        <taxon>Culicidae</taxon>
        <taxon>Anophelinae</taxon>
        <taxon>Anopheles</taxon>
    </lineage>
</organism>
<sequence>MAWSHLLARGAQDVVFSHAFAVLEAGAVRREHCAFQGNALQLEMLTRTSVSGDKWQSTDTVVISLSKSSFFLPNQ</sequence>
<keyword evidence="2" id="KW-1185">Reference proteome</keyword>
<reference evidence="1" key="2">
    <citation type="submission" date="2020-05" db="UniProtKB">
        <authorList>
            <consortium name="EnsemblMetazoa"/>
        </authorList>
    </citation>
    <scope>IDENTIFICATION</scope>
    <source>
        <strain evidence="1">WRAIR2</strain>
    </source>
</reference>